<evidence type="ECO:0000313" key="1">
    <source>
        <dbReference type="EMBL" id="KJZ07285.1"/>
    </source>
</evidence>
<dbReference type="Proteomes" id="UP000033452">
    <property type="component" value="Unassembled WGS sequence"/>
</dbReference>
<dbReference type="SUPFAM" id="SSF116922">
    <property type="entry name" value="YugE-like"/>
    <property type="match status" value="1"/>
</dbReference>
<evidence type="ECO:0000313" key="2">
    <source>
        <dbReference type="Proteomes" id="UP000033452"/>
    </source>
</evidence>
<reference evidence="1 2" key="1">
    <citation type="journal article" date="2015" name="BMC Genomics">
        <title>Genome mining reveals unlocked bioactive potential of marine Gram-negative bacteria.</title>
        <authorList>
            <person name="Machado H."/>
            <person name="Sonnenschein E.C."/>
            <person name="Melchiorsen J."/>
            <person name="Gram L."/>
        </authorList>
    </citation>
    <scope>NUCLEOTIDE SEQUENCE [LARGE SCALE GENOMIC DNA]</scope>
    <source>
        <strain evidence="1 2">S2471</strain>
    </source>
</reference>
<protein>
    <recommendedName>
        <fullName evidence="3">DUF1871 domain-containing protein</fullName>
    </recommendedName>
</protein>
<dbReference type="PATRIC" id="fig|43658.5.peg.3397"/>
<name>A0A0F4QJ43_9GAMM</name>
<accession>A0A0F4QJ43</accession>
<dbReference type="AlphaFoldDB" id="A0A0F4QJ43"/>
<evidence type="ECO:0008006" key="3">
    <source>
        <dbReference type="Google" id="ProtNLM"/>
    </source>
</evidence>
<dbReference type="OrthoDB" id="773332at2"/>
<keyword evidence="2" id="KW-1185">Reference proteome</keyword>
<dbReference type="Gene3D" id="1.10.340.20">
    <property type="entry name" value="Apc36109-like domain"/>
    <property type="match status" value="1"/>
</dbReference>
<proteinExistence type="predicted"/>
<organism evidence="1 2">
    <name type="scientific">Pseudoalteromonas rubra</name>
    <dbReference type="NCBI Taxonomy" id="43658"/>
    <lineage>
        <taxon>Bacteria</taxon>
        <taxon>Pseudomonadati</taxon>
        <taxon>Pseudomonadota</taxon>
        <taxon>Gammaproteobacteria</taxon>
        <taxon>Alteromonadales</taxon>
        <taxon>Pseudoalteromonadaceae</taxon>
        <taxon>Pseudoalteromonas</taxon>
    </lineage>
</organism>
<dbReference type="InterPro" id="IPR023162">
    <property type="entry name" value="Apc36109-like_dom_sf"/>
</dbReference>
<comment type="caution">
    <text evidence="1">The sequence shown here is derived from an EMBL/GenBank/DDBJ whole genome shotgun (WGS) entry which is preliminary data.</text>
</comment>
<gene>
    <name evidence="1" type="ORF">TW77_16090</name>
</gene>
<sequence>MKTEERRLFKEIASILWNDWDPIGVNDGENDWDDEYDSYVPEIFRLALEGRDASKIARYLSSSIEQNMGLSASLQHDMKIAHKIVEAKVRIFG</sequence>
<dbReference type="RefSeq" id="WP_046006005.1">
    <property type="nucleotide sequence ID" value="NZ_JXYA01000039.1"/>
</dbReference>
<dbReference type="EMBL" id="JXYA01000039">
    <property type="protein sequence ID" value="KJZ07285.1"/>
    <property type="molecule type" value="Genomic_DNA"/>
</dbReference>